<accession>A0A9P8SH03</accession>
<evidence type="ECO:0000256" key="1">
    <source>
        <dbReference type="ARBA" id="ARBA00001971"/>
    </source>
</evidence>
<dbReference type="PANTHER" id="PTHR24305">
    <property type="entry name" value="CYTOCHROME P450"/>
    <property type="match status" value="1"/>
</dbReference>
<protein>
    <submittedName>
        <fullName evidence="8">Cytochrome p450 domain-containing protein</fullName>
    </submittedName>
</protein>
<keyword evidence="9" id="KW-1185">Reference proteome</keyword>
<evidence type="ECO:0000256" key="2">
    <source>
        <dbReference type="ARBA" id="ARBA00010617"/>
    </source>
</evidence>
<keyword evidence="4 6" id="KW-0479">Metal-binding</keyword>
<dbReference type="InterPro" id="IPR002401">
    <property type="entry name" value="Cyt_P450_E_grp-I"/>
</dbReference>
<organism evidence="8 9">
    <name type="scientific">Hirsutella rhossiliensis</name>
    <dbReference type="NCBI Taxonomy" id="111463"/>
    <lineage>
        <taxon>Eukaryota</taxon>
        <taxon>Fungi</taxon>
        <taxon>Dikarya</taxon>
        <taxon>Ascomycota</taxon>
        <taxon>Pezizomycotina</taxon>
        <taxon>Sordariomycetes</taxon>
        <taxon>Hypocreomycetidae</taxon>
        <taxon>Hypocreales</taxon>
        <taxon>Ophiocordycipitaceae</taxon>
        <taxon>Hirsutella</taxon>
    </lineage>
</organism>
<dbReference type="GO" id="GO:0016705">
    <property type="term" value="F:oxidoreductase activity, acting on paired donors, with incorporation or reduction of molecular oxygen"/>
    <property type="evidence" value="ECO:0007669"/>
    <property type="project" value="InterPro"/>
</dbReference>
<dbReference type="EMBL" id="JAIZPD010000010">
    <property type="protein sequence ID" value="KAH0960501.1"/>
    <property type="molecule type" value="Genomic_DNA"/>
</dbReference>
<dbReference type="SUPFAM" id="SSF48264">
    <property type="entry name" value="Cytochrome P450"/>
    <property type="match status" value="1"/>
</dbReference>
<dbReference type="InterPro" id="IPR050121">
    <property type="entry name" value="Cytochrome_P450_monoxygenase"/>
</dbReference>
<evidence type="ECO:0000256" key="6">
    <source>
        <dbReference type="PIRSR" id="PIRSR602401-1"/>
    </source>
</evidence>
<comment type="cofactor">
    <cofactor evidence="1 6">
        <name>heme</name>
        <dbReference type="ChEBI" id="CHEBI:30413"/>
    </cofactor>
</comment>
<dbReference type="OrthoDB" id="4916200at2759"/>
<dbReference type="PROSITE" id="PS00086">
    <property type="entry name" value="CYTOCHROME_P450"/>
    <property type="match status" value="1"/>
</dbReference>
<dbReference type="Proteomes" id="UP000824596">
    <property type="component" value="Unassembled WGS sequence"/>
</dbReference>
<reference evidence="8" key="1">
    <citation type="submission" date="2021-09" db="EMBL/GenBank/DDBJ databases">
        <title>A high-quality genome of the endoparasitic fungus Hirsutella rhossiliensis with a comparison of Hirsutella genomes reveals transposable elements contributing to genome size variation.</title>
        <authorList>
            <person name="Lin R."/>
            <person name="Jiao Y."/>
            <person name="Sun X."/>
            <person name="Ling J."/>
            <person name="Xie B."/>
            <person name="Cheng X."/>
        </authorList>
    </citation>
    <scope>NUCLEOTIDE SEQUENCE</scope>
    <source>
        <strain evidence="8">HR02</strain>
    </source>
</reference>
<dbReference type="PRINTS" id="PR00463">
    <property type="entry name" value="EP450I"/>
</dbReference>
<keyword evidence="7" id="KW-0503">Monooxygenase</keyword>
<evidence type="ECO:0000256" key="4">
    <source>
        <dbReference type="ARBA" id="ARBA00022723"/>
    </source>
</evidence>
<dbReference type="Pfam" id="PF00067">
    <property type="entry name" value="p450"/>
    <property type="match status" value="2"/>
</dbReference>
<dbReference type="GO" id="GO:0004497">
    <property type="term" value="F:monooxygenase activity"/>
    <property type="evidence" value="ECO:0007669"/>
    <property type="project" value="UniProtKB-KW"/>
</dbReference>
<keyword evidence="5 6" id="KW-0408">Iron</keyword>
<comment type="similarity">
    <text evidence="2 7">Belongs to the cytochrome P450 family.</text>
</comment>
<proteinExistence type="inferred from homology"/>
<dbReference type="Gene3D" id="1.10.630.10">
    <property type="entry name" value="Cytochrome P450"/>
    <property type="match status" value="2"/>
</dbReference>
<evidence type="ECO:0000313" key="8">
    <source>
        <dbReference type="EMBL" id="KAH0960501.1"/>
    </source>
</evidence>
<dbReference type="GeneID" id="68357785"/>
<comment type="caution">
    <text evidence="8">The sequence shown here is derived from an EMBL/GenBank/DDBJ whole genome shotgun (WGS) entry which is preliminary data.</text>
</comment>
<dbReference type="InterPro" id="IPR001128">
    <property type="entry name" value="Cyt_P450"/>
</dbReference>
<dbReference type="GO" id="GO:0005506">
    <property type="term" value="F:iron ion binding"/>
    <property type="evidence" value="ECO:0007669"/>
    <property type="project" value="InterPro"/>
</dbReference>
<dbReference type="RefSeq" id="XP_044718014.1">
    <property type="nucleotide sequence ID" value="XM_044867127.1"/>
</dbReference>
<feature type="binding site" description="axial binding residue" evidence="6">
    <location>
        <position position="140"/>
    </location>
    <ligand>
        <name>heme</name>
        <dbReference type="ChEBI" id="CHEBI:30413"/>
    </ligand>
    <ligandPart>
        <name>Fe</name>
        <dbReference type="ChEBI" id="CHEBI:18248"/>
    </ligandPart>
</feature>
<evidence type="ECO:0000256" key="3">
    <source>
        <dbReference type="ARBA" id="ARBA00022617"/>
    </source>
</evidence>
<evidence type="ECO:0000313" key="9">
    <source>
        <dbReference type="Proteomes" id="UP000824596"/>
    </source>
</evidence>
<gene>
    <name evidence="8" type="ORF">HRG_08656</name>
</gene>
<dbReference type="InterPro" id="IPR036396">
    <property type="entry name" value="Cyt_P450_sf"/>
</dbReference>
<evidence type="ECO:0000256" key="5">
    <source>
        <dbReference type="ARBA" id="ARBA00023004"/>
    </source>
</evidence>
<dbReference type="GO" id="GO:0020037">
    <property type="term" value="F:heme binding"/>
    <property type="evidence" value="ECO:0007669"/>
    <property type="project" value="InterPro"/>
</dbReference>
<dbReference type="PANTHER" id="PTHR24305:SF210">
    <property type="entry name" value="CYTOCHROME P450 MONOOXYGENASE ASQL-RELATED"/>
    <property type="match status" value="1"/>
</dbReference>
<dbReference type="PRINTS" id="PR00385">
    <property type="entry name" value="P450"/>
</dbReference>
<evidence type="ECO:0000256" key="7">
    <source>
        <dbReference type="RuleBase" id="RU000461"/>
    </source>
</evidence>
<name>A0A9P8SH03_9HYPO</name>
<sequence length="207" mass="23568">MKKTRDGGDGMSESEVLVNTHALVVAGSETTATALSGFCFYLSRNPLAYTLLADEIRAAFASEEDINLSPGDMVDGKFVPAGTHLSVYPWATFQNPANFVEAESYIPERWLPATHPRYEGRFAADKRAVFKPFSYGPRDCIGKNLAYSEMRLIICRLLYRFDFELAHKQESWHDDQKILFFWQKKPLYLNLQRRGPKIQQIGESLYG</sequence>
<dbReference type="InterPro" id="IPR017972">
    <property type="entry name" value="Cyt_P450_CS"/>
</dbReference>
<dbReference type="AlphaFoldDB" id="A0A9P8SH03"/>
<keyword evidence="3 6" id="KW-0349">Heme</keyword>
<keyword evidence="7" id="KW-0560">Oxidoreductase</keyword>